<keyword evidence="13" id="KW-0238">DNA-binding</keyword>
<dbReference type="InterPro" id="IPR014013">
    <property type="entry name" value="Helic_SF1/SF2_ATP-bd_DinG/Rad3"/>
</dbReference>
<dbReference type="HAMAP" id="MF_02206">
    <property type="entry name" value="DinG_exonucl"/>
    <property type="match status" value="1"/>
</dbReference>
<comment type="catalytic activity">
    <reaction evidence="16">
        <text>ATP + H2O = ADP + phosphate + H(+)</text>
        <dbReference type="Rhea" id="RHEA:13065"/>
        <dbReference type="ChEBI" id="CHEBI:15377"/>
        <dbReference type="ChEBI" id="CHEBI:15378"/>
        <dbReference type="ChEBI" id="CHEBI:30616"/>
        <dbReference type="ChEBI" id="CHEBI:43474"/>
        <dbReference type="ChEBI" id="CHEBI:456216"/>
        <dbReference type="EC" id="5.6.2.3"/>
    </reaction>
</comment>
<keyword evidence="12" id="KW-0411">Iron-sulfur</keyword>
<dbReference type="NCBIfam" id="TIGR00573">
    <property type="entry name" value="dnaq"/>
    <property type="match status" value="1"/>
</dbReference>
<evidence type="ECO:0000256" key="1">
    <source>
        <dbReference type="ARBA" id="ARBA00001966"/>
    </source>
</evidence>
<protein>
    <recommendedName>
        <fullName evidence="17 18">3'-5' exonuclease DinG</fullName>
        <ecNumber evidence="17 18">3.1.-.-</ecNumber>
    </recommendedName>
</protein>
<dbReference type="InterPro" id="IPR006310">
    <property type="entry name" value="DinG"/>
</dbReference>
<evidence type="ECO:0000256" key="12">
    <source>
        <dbReference type="ARBA" id="ARBA00023014"/>
    </source>
</evidence>
<keyword evidence="6" id="KW-0227">DNA damage</keyword>
<dbReference type="PROSITE" id="PS51193">
    <property type="entry name" value="HELICASE_ATP_BIND_2"/>
    <property type="match status" value="1"/>
</dbReference>
<dbReference type="GO" id="GO:0051539">
    <property type="term" value="F:4 iron, 4 sulfur cluster binding"/>
    <property type="evidence" value="ECO:0007669"/>
    <property type="project" value="UniProtKB-KW"/>
</dbReference>
<feature type="short sequence motif" description="DEAH box" evidence="17">
    <location>
        <begin position="468"/>
        <end position="471"/>
    </location>
</feature>
<keyword evidence="11" id="KW-0408">Iron</keyword>
<dbReference type="GO" id="GO:0043139">
    <property type="term" value="F:5'-3' DNA helicase activity"/>
    <property type="evidence" value="ECO:0007669"/>
    <property type="project" value="UniProtKB-EC"/>
</dbReference>
<keyword evidence="9 17" id="KW-0269">Exonuclease</keyword>
<organism evidence="20 21">
    <name type="scientific">Desulfoscipio geothermicus DSM 3669</name>
    <dbReference type="NCBI Taxonomy" id="1121426"/>
    <lineage>
        <taxon>Bacteria</taxon>
        <taxon>Bacillati</taxon>
        <taxon>Bacillota</taxon>
        <taxon>Clostridia</taxon>
        <taxon>Eubacteriales</taxon>
        <taxon>Desulfallaceae</taxon>
        <taxon>Desulfoscipio</taxon>
    </lineage>
</organism>
<comment type="cofactor">
    <cofactor evidence="1">
        <name>[4Fe-4S] cluster</name>
        <dbReference type="ChEBI" id="CHEBI:49883"/>
    </cofactor>
</comment>
<dbReference type="Gene3D" id="3.40.50.300">
    <property type="entry name" value="P-loop containing nucleotide triphosphate hydrolases"/>
    <property type="match status" value="2"/>
</dbReference>
<dbReference type="Gene3D" id="3.30.420.10">
    <property type="entry name" value="Ribonuclease H-like superfamily/Ribonuclease H"/>
    <property type="match status" value="1"/>
</dbReference>
<keyword evidence="2" id="KW-0004">4Fe-4S</keyword>
<evidence type="ECO:0000256" key="6">
    <source>
        <dbReference type="ARBA" id="ARBA00022763"/>
    </source>
</evidence>
<dbReference type="InterPro" id="IPR012337">
    <property type="entry name" value="RNaseH-like_sf"/>
</dbReference>
<dbReference type="Pfam" id="PF00270">
    <property type="entry name" value="DEAD"/>
    <property type="match status" value="1"/>
</dbReference>
<evidence type="ECO:0000256" key="18">
    <source>
        <dbReference type="RuleBase" id="RU364106"/>
    </source>
</evidence>
<evidence type="ECO:0000256" key="16">
    <source>
        <dbReference type="ARBA" id="ARBA00048954"/>
    </source>
</evidence>
<evidence type="ECO:0000313" key="20">
    <source>
        <dbReference type="EMBL" id="SFR06437.1"/>
    </source>
</evidence>
<dbReference type="Pfam" id="PF00929">
    <property type="entry name" value="RNase_T"/>
    <property type="match status" value="1"/>
</dbReference>
<evidence type="ECO:0000256" key="13">
    <source>
        <dbReference type="ARBA" id="ARBA00023125"/>
    </source>
</evidence>
<evidence type="ECO:0000256" key="10">
    <source>
        <dbReference type="ARBA" id="ARBA00022840"/>
    </source>
</evidence>
<evidence type="ECO:0000256" key="17">
    <source>
        <dbReference type="HAMAP-Rule" id="MF_02206"/>
    </source>
</evidence>
<dbReference type="GO" id="GO:0046872">
    <property type="term" value="F:metal ion binding"/>
    <property type="evidence" value="ECO:0007669"/>
    <property type="project" value="UniProtKB-KW"/>
</dbReference>
<dbReference type="GO" id="GO:0006281">
    <property type="term" value="P:DNA repair"/>
    <property type="evidence" value="ECO:0007669"/>
    <property type="project" value="UniProtKB-KW"/>
</dbReference>
<dbReference type="EC" id="3.1.-.-" evidence="17 18"/>
<dbReference type="Pfam" id="PF06733">
    <property type="entry name" value="DEAD_2"/>
    <property type="match status" value="1"/>
</dbReference>
<evidence type="ECO:0000313" key="21">
    <source>
        <dbReference type="Proteomes" id="UP000199584"/>
    </source>
</evidence>
<dbReference type="InterPro" id="IPR006555">
    <property type="entry name" value="ATP-dep_Helicase_C"/>
</dbReference>
<dbReference type="SMART" id="SM00487">
    <property type="entry name" value="DEXDc"/>
    <property type="match status" value="1"/>
</dbReference>
<gene>
    <name evidence="17 18" type="primary">dinG</name>
    <name evidence="20" type="ORF">SAMN05660706_11360</name>
</gene>
<keyword evidence="14" id="KW-0234">DNA repair</keyword>
<dbReference type="CDD" id="cd06127">
    <property type="entry name" value="DEDDh"/>
    <property type="match status" value="1"/>
</dbReference>
<dbReference type="InterPro" id="IPR014001">
    <property type="entry name" value="Helicase_ATP-bd"/>
</dbReference>
<dbReference type="GO" id="GO:0016887">
    <property type="term" value="F:ATP hydrolysis activity"/>
    <property type="evidence" value="ECO:0007669"/>
    <property type="project" value="RHEA"/>
</dbReference>
<dbReference type="Pfam" id="PF13307">
    <property type="entry name" value="Helicase_C_2"/>
    <property type="match status" value="1"/>
</dbReference>
<dbReference type="PANTHER" id="PTHR11472">
    <property type="entry name" value="DNA REPAIR DEAD HELICASE RAD3/XP-D SUBFAMILY MEMBER"/>
    <property type="match status" value="1"/>
</dbReference>
<evidence type="ECO:0000256" key="3">
    <source>
        <dbReference type="ARBA" id="ARBA00022722"/>
    </source>
</evidence>
<keyword evidence="10 17" id="KW-0067">ATP-binding</keyword>
<evidence type="ECO:0000256" key="11">
    <source>
        <dbReference type="ARBA" id="ARBA00023004"/>
    </source>
</evidence>
<dbReference type="InterPro" id="IPR013520">
    <property type="entry name" value="Ribonucl_H"/>
</dbReference>
<name>A0A1I6DM37_9FIRM</name>
<reference evidence="21" key="1">
    <citation type="submission" date="2016-10" db="EMBL/GenBank/DDBJ databases">
        <authorList>
            <person name="Varghese N."/>
            <person name="Submissions S."/>
        </authorList>
    </citation>
    <scope>NUCLEOTIDE SEQUENCE [LARGE SCALE GENOMIC DNA]</scope>
    <source>
        <strain evidence="21">DSM 3669</strain>
    </source>
</reference>
<evidence type="ECO:0000256" key="15">
    <source>
        <dbReference type="ARBA" id="ARBA00023235"/>
    </source>
</evidence>
<evidence type="ECO:0000256" key="5">
    <source>
        <dbReference type="ARBA" id="ARBA00022741"/>
    </source>
</evidence>
<dbReference type="SMART" id="SM00491">
    <property type="entry name" value="HELICc2"/>
    <property type="match status" value="1"/>
</dbReference>
<dbReference type="InterPro" id="IPR036397">
    <property type="entry name" value="RNaseH_sf"/>
</dbReference>
<dbReference type="InterPro" id="IPR010614">
    <property type="entry name" value="RAD3-like_helicase_DEAD"/>
</dbReference>
<keyword evidence="7 17" id="KW-0378">Hydrolase</keyword>
<dbReference type="EMBL" id="FOYM01000013">
    <property type="protein sequence ID" value="SFR06437.1"/>
    <property type="molecule type" value="Genomic_DNA"/>
</dbReference>
<dbReference type="Proteomes" id="UP000199584">
    <property type="component" value="Unassembled WGS sequence"/>
</dbReference>
<dbReference type="SMART" id="SM00479">
    <property type="entry name" value="EXOIII"/>
    <property type="match status" value="1"/>
</dbReference>
<comment type="function">
    <text evidence="17 18">3'-5' exonuclease.</text>
</comment>
<evidence type="ECO:0000259" key="19">
    <source>
        <dbReference type="PROSITE" id="PS51193"/>
    </source>
</evidence>
<dbReference type="NCBIfam" id="TIGR01407">
    <property type="entry name" value="dinG_rel"/>
    <property type="match status" value="1"/>
</dbReference>
<proteinExistence type="inferred from homology"/>
<dbReference type="InterPro" id="IPR045028">
    <property type="entry name" value="DinG/Rad3-like"/>
</dbReference>
<dbReference type="InterPro" id="IPR006054">
    <property type="entry name" value="DnaQ"/>
</dbReference>
<sequence length="949" mass="107722">MHRGSEILQNFVVCDLETTGFDHEQDKIIEIALVKVIDGEIIETFDTLINPHTQIPLKIKRLTGITGEQLASSPTLDQVLPQIQRFLQNVPLVGHNIAFDRSFLSANIDYLPFTFYLDTLELARITLPDIPGHSLASLVQYLQLPQRPQHRALNDALSTTELLFALLQKVSSFEIGVLHRLVSLLRQGRSPLTEVVENVSKNKIQNFSWEKISRRIPVKEPVSEPEPESLEMPKHINEPGFQLDYLLGVDSPLAGLMPNYSYRPEQVRMAQTVKDTLEGQKILLVEAGTGTGKSIAYLLPALLWTLQNEQRAVIATNTINLQEQIWHKDIPLLQRLLNLPFKGALLKGRSNYLCLHRFISLLNNSAGLTRGEALLTARVLVWLQNTDSGDKTELNLFGPDNESWLQLCSESESCLGNGCRWSSGYCFVNRARRRAEDAHLVIINHSLLFSDIVSDIKILPPHGALIIDEAHNIDETAYKHLGKKITRTEIIQWLSLAGKNLKKLTELAPPQDGQRWLAAVNKAEEAKNKLMEKVNVFFKSLVQHLKTNNRGSYSQTRVRLHREPNTLENIEADYQNLLFHMRHFITNLHSITQWLEIWTVSNDSLTDILQDINNNITTGTGYLKDIDFIIKAPEDNYVCWVEVSALPGYDKKYNCDLHATPIDISEILHERLFDTSRAIILTSATMTVNNRFDHFIKQCGLDRMPKEMVNAGIIQSPFNYDQQCLLCIADNVPNFNETDSQVYLDTLADTIFSLALETEGRTLVLFTSHKLLKEAYLKTKPAFDEVDICLLGHNIDGSRTKLIEQFTMNRRSVLFGAFSFWEGVDIPGEALVNVIIVKLPFAPPDDPVLEARNEKIAALGYNGFYTLSLPSAVIRFKQGFGRLIRSERDRGVVVILDKRILEKRYGKIFLNSLPVKSHLRGDVALIRKKLSYWILHAHSHPPLNNIIYR</sequence>
<accession>A0A1I6DM37</accession>
<dbReference type="GO" id="GO:0006260">
    <property type="term" value="P:DNA replication"/>
    <property type="evidence" value="ECO:0007669"/>
    <property type="project" value="InterPro"/>
</dbReference>
<evidence type="ECO:0000256" key="8">
    <source>
        <dbReference type="ARBA" id="ARBA00022806"/>
    </source>
</evidence>
<keyword evidence="21" id="KW-1185">Reference proteome</keyword>
<keyword evidence="5 17" id="KW-0547">Nucleotide-binding</keyword>
<dbReference type="GO" id="GO:0003677">
    <property type="term" value="F:DNA binding"/>
    <property type="evidence" value="ECO:0007669"/>
    <property type="project" value="UniProtKB-KW"/>
</dbReference>
<dbReference type="GO" id="GO:0008408">
    <property type="term" value="F:3'-5' exonuclease activity"/>
    <property type="evidence" value="ECO:0007669"/>
    <property type="project" value="UniProtKB-UniRule"/>
</dbReference>
<comment type="similarity">
    <text evidence="17 18">Belongs to the helicase family. DinG subfamily. Type 2 sub-subfamily.</text>
</comment>
<keyword evidence="4" id="KW-0479">Metal-binding</keyword>
<dbReference type="InterPro" id="IPR011545">
    <property type="entry name" value="DEAD/DEAH_box_helicase_dom"/>
</dbReference>
<dbReference type="STRING" id="39060.SAMN05660706_11360"/>
<evidence type="ECO:0000256" key="4">
    <source>
        <dbReference type="ARBA" id="ARBA00022723"/>
    </source>
</evidence>
<dbReference type="SMART" id="SM00488">
    <property type="entry name" value="DEXDc2"/>
    <property type="match status" value="1"/>
</dbReference>
<dbReference type="AlphaFoldDB" id="A0A1I6DM37"/>
<feature type="domain" description="Helicase ATP-binding" evidence="19">
    <location>
        <begin position="252"/>
        <end position="548"/>
    </location>
</feature>
<dbReference type="InterPro" id="IPR027417">
    <property type="entry name" value="P-loop_NTPase"/>
</dbReference>
<keyword evidence="15" id="KW-0413">Isomerase</keyword>
<evidence type="ECO:0000256" key="7">
    <source>
        <dbReference type="ARBA" id="ARBA00022801"/>
    </source>
</evidence>
<feature type="binding site" evidence="17">
    <location>
        <begin position="287"/>
        <end position="294"/>
    </location>
    <ligand>
        <name>ATP</name>
        <dbReference type="ChEBI" id="CHEBI:30616"/>
    </ligand>
</feature>
<keyword evidence="8 20" id="KW-0347">Helicase</keyword>
<evidence type="ECO:0000256" key="9">
    <source>
        <dbReference type="ARBA" id="ARBA00022839"/>
    </source>
</evidence>
<dbReference type="InterPro" id="IPR006554">
    <property type="entry name" value="Helicase-like_DEXD_c2"/>
</dbReference>
<evidence type="ECO:0000256" key="2">
    <source>
        <dbReference type="ARBA" id="ARBA00022485"/>
    </source>
</evidence>
<dbReference type="GO" id="GO:0005524">
    <property type="term" value="F:ATP binding"/>
    <property type="evidence" value="ECO:0007669"/>
    <property type="project" value="UniProtKB-UniRule"/>
</dbReference>
<dbReference type="PANTHER" id="PTHR11472:SF34">
    <property type="entry name" value="REGULATOR OF TELOMERE ELONGATION HELICASE 1"/>
    <property type="match status" value="1"/>
</dbReference>
<evidence type="ECO:0000256" key="14">
    <source>
        <dbReference type="ARBA" id="ARBA00023204"/>
    </source>
</evidence>
<dbReference type="GO" id="GO:0003887">
    <property type="term" value="F:DNA-directed DNA polymerase activity"/>
    <property type="evidence" value="ECO:0007669"/>
    <property type="project" value="InterPro"/>
</dbReference>
<dbReference type="FunFam" id="3.30.420.10:FF:000045">
    <property type="entry name" value="3'-5' exonuclease DinG"/>
    <property type="match status" value="1"/>
</dbReference>
<dbReference type="SUPFAM" id="SSF53098">
    <property type="entry name" value="Ribonuclease H-like"/>
    <property type="match status" value="1"/>
</dbReference>
<keyword evidence="3 17" id="KW-0540">Nuclease</keyword>
<dbReference type="SUPFAM" id="SSF52540">
    <property type="entry name" value="P-loop containing nucleoside triphosphate hydrolases"/>
    <property type="match status" value="1"/>
</dbReference>